<proteinExistence type="predicted"/>
<evidence type="ECO:0000259" key="1">
    <source>
        <dbReference type="Pfam" id="PF07727"/>
    </source>
</evidence>
<accession>A0A699JN60</accession>
<dbReference type="PANTHER" id="PTHR11439:SF495">
    <property type="entry name" value="REVERSE TRANSCRIPTASE, RNA-DEPENDENT DNA POLYMERASE-RELATED"/>
    <property type="match status" value="1"/>
</dbReference>
<gene>
    <name evidence="2" type="ORF">Tci_619930</name>
</gene>
<name>A0A699JN60_TANCI</name>
<feature type="domain" description="Reverse transcriptase Ty1/copia-type" evidence="1">
    <location>
        <begin position="7"/>
        <end position="60"/>
    </location>
</feature>
<organism evidence="2">
    <name type="scientific">Tanacetum cinerariifolium</name>
    <name type="common">Dalmatian daisy</name>
    <name type="synonym">Chrysanthemum cinerariifolium</name>
    <dbReference type="NCBI Taxonomy" id="118510"/>
    <lineage>
        <taxon>Eukaryota</taxon>
        <taxon>Viridiplantae</taxon>
        <taxon>Streptophyta</taxon>
        <taxon>Embryophyta</taxon>
        <taxon>Tracheophyta</taxon>
        <taxon>Spermatophyta</taxon>
        <taxon>Magnoliopsida</taxon>
        <taxon>eudicotyledons</taxon>
        <taxon>Gunneridae</taxon>
        <taxon>Pentapetalae</taxon>
        <taxon>asterids</taxon>
        <taxon>campanulids</taxon>
        <taxon>Asterales</taxon>
        <taxon>Asteraceae</taxon>
        <taxon>Asteroideae</taxon>
        <taxon>Anthemideae</taxon>
        <taxon>Anthemidinae</taxon>
        <taxon>Tanacetum</taxon>
    </lineage>
</organism>
<dbReference type="InterPro" id="IPR013103">
    <property type="entry name" value="RVT_2"/>
</dbReference>
<reference evidence="2" key="1">
    <citation type="journal article" date="2019" name="Sci. Rep.">
        <title>Draft genome of Tanacetum cinerariifolium, the natural source of mosquito coil.</title>
        <authorList>
            <person name="Yamashiro T."/>
            <person name="Shiraishi A."/>
            <person name="Satake H."/>
            <person name="Nakayama K."/>
        </authorList>
    </citation>
    <scope>NUCLEOTIDE SEQUENCE</scope>
</reference>
<dbReference type="EMBL" id="BKCJ010431314">
    <property type="protein sequence ID" value="GFA47958.1"/>
    <property type="molecule type" value="Genomic_DNA"/>
</dbReference>
<dbReference type="Pfam" id="PF07727">
    <property type="entry name" value="RVT_2"/>
    <property type="match status" value="1"/>
</dbReference>
<dbReference type="AlphaFoldDB" id="A0A699JN60"/>
<sequence>MDPKFLEKVYKLKKALYGLHQDPRAWYETLSTYLLDNGFHRGQIDKTLFIKRLKDDILLVQGLKFQQREDEIFINQDKYVGEILKKFSLFSIRSASTPIETHKPLIKEENGEDVDVYLYRSMIRSLMYLTSSRPDIMFSVCACSRFQVRPQVSYLHAVKRIFRYLKGQPELGLWYPKDSPLILEAFSNTDYAGASLDRKSKIVRCQFLGSRLISWQCKNQNVVANSTTEAEYITTSHCCGQVLWIQNKMLDYGYNTMQTKIHVDNESSIYVIKNHIYHSKTKHIKIRHHFIRDSYETD</sequence>
<dbReference type="PANTHER" id="PTHR11439">
    <property type="entry name" value="GAG-POL-RELATED RETROTRANSPOSON"/>
    <property type="match status" value="1"/>
</dbReference>
<protein>
    <recommendedName>
        <fullName evidence="1">Reverse transcriptase Ty1/copia-type domain-containing protein</fullName>
    </recommendedName>
</protein>
<evidence type="ECO:0000313" key="2">
    <source>
        <dbReference type="EMBL" id="GFA47958.1"/>
    </source>
</evidence>
<comment type="caution">
    <text evidence="2">The sequence shown here is derived from an EMBL/GenBank/DDBJ whole genome shotgun (WGS) entry which is preliminary data.</text>
</comment>
<dbReference type="CDD" id="cd09272">
    <property type="entry name" value="RNase_HI_RT_Ty1"/>
    <property type="match status" value="1"/>
</dbReference>